<evidence type="ECO:0000256" key="2">
    <source>
        <dbReference type="ARBA" id="ARBA00022840"/>
    </source>
</evidence>
<dbReference type="InterPro" id="IPR000792">
    <property type="entry name" value="Tscrpt_reg_LuxR_C"/>
</dbReference>
<dbReference type="Pfam" id="PF00196">
    <property type="entry name" value="GerE"/>
    <property type="match status" value="1"/>
</dbReference>
<dbReference type="Gene3D" id="1.25.40.10">
    <property type="entry name" value="Tetratricopeptide repeat domain"/>
    <property type="match status" value="1"/>
</dbReference>
<evidence type="ECO:0000259" key="3">
    <source>
        <dbReference type="PROSITE" id="PS50043"/>
    </source>
</evidence>
<dbReference type="Proteomes" id="UP000321805">
    <property type="component" value="Chromosome"/>
</dbReference>
<dbReference type="Pfam" id="PF13191">
    <property type="entry name" value="AAA_16"/>
    <property type="match status" value="1"/>
</dbReference>
<dbReference type="Gene3D" id="3.40.50.300">
    <property type="entry name" value="P-loop containing nucleotide triphosphate hydrolases"/>
    <property type="match status" value="1"/>
</dbReference>
<dbReference type="EMBL" id="CP042430">
    <property type="protein sequence ID" value="QEC47161.1"/>
    <property type="molecule type" value="Genomic_DNA"/>
</dbReference>
<dbReference type="PRINTS" id="PR00038">
    <property type="entry name" value="HTHLUXR"/>
</dbReference>
<evidence type="ECO:0000256" key="1">
    <source>
        <dbReference type="ARBA" id="ARBA00022741"/>
    </source>
</evidence>
<dbReference type="AlphaFoldDB" id="A0A5B8U2K0"/>
<evidence type="ECO:0000313" key="5">
    <source>
        <dbReference type="Proteomes" id="UP000321805"/>
    </source>
</evidence>
<keyword evidence="2" id="KW-0067">ATP-binding</keyword>
<dbReference type="GO" id="GO:0006355">
    <property type="term" value="P:regulation of DNA-templated transcription"/>
    <property type="evidence" value="ECO:0007669"/>
    <property type="project" value="InterPro"/>
</dbReference>
<dbReference type="GO" id="GO:0005737">
    <property type="term" value="C:cytoplasm"/>
    <property type="evidence" value="ECO:0007669"/>
    <property type="project" value="TreeGrafter"/>
</dbReference>
<gene>
    <name evidence="4" type="ORF">FSW04_05855</name>
</gene>
<dbReference type="Gene3D" id="1.10.10.10">
    <property type="entry name" value="Winged helix-like DNA-binding domain superfamily/Winged helix DNA-binding domain"/>
    <property type="match status" value="1"/>
</dbReference>
<dbReference type="InterPro" id="IPR036388">
    <property type="entry name" value="WH-like_DNA-bd_sf"/>
</dbReference>
<reference evidence="4 5" key="1">
    <citation type="journal article" date="2018" name="J. Microbiol.">
        <title>Baekduia soli gen. nov., sp. nov., a novel bacterium isolated from the soil of Baekdu Mountain and proposal of a novel family name, Baekduiaceae fam. nov.</title>
        <authorList>
            <person name="An D.S."/>
            <person name="Siddiqi M.Z."/>
            <person name="Kim K.H."/>
            <person name="Yu H.S."/>
            <person name="Im W.T."/>
        </authorList>
    </citation>
    <scope>NUCLEOTIDE SEQUENCE [LARGE SCALE GENOMIC DNA]</scope>
    <source>
        <strain evidence="4 5">BR7-21</strain>
    </source>
</reference>
<dbReference type="InterPro" id="IPR041664">
    <property type="entry name" value="AAA_16"/>
</dbReference>
<dbReference type="InterPro" id="IPR016032">
    <property type="entry name" value="Sig_transdc_resp-reg_C-effctor"/>
</dbReference>
<dbReference type="PANTHER" id="PTHR16305">
    <property type="entry name" value="TESTICULAR SOLUBLE ADENYLYL CYCLASE"/>
    <property type="match status" value="1"/>
</dbReference>
<feature type="domain" description="HTH luxR-type" evidence="3">
    <location>
        <begin position="874"/>
        <end position="939"/>
    </location>
</feature>
<dbReference type="GO" id="GO:0003677">
    <property type="term" value="F:DNA binding"/>
    <property type="evidence" value="ECO:0007669"/>
    <property type="project" value="InterPro"/>
</dbReference>
<proteinExistence type="predicted"/>
<dbReference type="KEGG" id="bsol:FSW04_05855"/>
<keyword evidence="5" id="KW-1185">Reference proteome</keyword>
<dbReference type="SMART" id="SM00421">
    <property type="entry name" value="HTH_LUXR"/>
    <property type="match status" value="1"/>
</dbReference>
<dbReference type="GO" id="GO:0005524">
    <property type="term" value="F:ATP binding"/>
    <property type="evidence" value="ECO:0007669"/>
    <property type="project" value="UniProtKB-KW"/>
</dbReference>
<dbReference type="PANTHER" id="PTHR16305:SF35">
    <property type="entry name" value="TRANSCRIPTIONAL ACTIVATOR DOMAIN"/>
    <property type="match status" value="1"/>
</dbReference>
<sequence length="945" mass="99425">MARSARCRPHQPQPDVLLGRQREVAHIDDLLAGALAGTSSALLLHGEPGIGKSALLRHAGERATELGFGVVRTRGFESESDIPFAGLLELLTPLLALRDRIPEVQARALGSALALEPPAPFDRFAVPAGMLGLLAAAAEGRPQLVIADDVHWLDDASRDATIFVARRLGAEGVVLLCASRPDEAVLEAFTGVLAMEVTGLGDDDAGALLRRAVAGTLGERVAGDLIATARGNPLALTEIPRALTAEQLAGLRPLDGPVPAGQQIERAFARQLSGLPEPTREALLVVAAMHTARHDLLVDALARRGLPADALEPAQRDGLVGVDRLVEFSHPLLRSAIYHGADPVLRRGVHATLAEVSVSVGRRAWHLAAAAQGPDEAVAAALEAAAGEARARGGVIAGARAFERAADLSTDAQGRARRLLEAASDYVQGGEADRALVLVDEAQGLVGADAALTPEIVRVRGRVEMRRGAPLAANALLVAEAERIEGDQPGVAASLMLEAAVAHMMTGDMEALVALGDRARALLPEGADPALGMLAGVLVGEAHAALGHEDEADALLDPALPLLTSEHVLTLPSELVGMAGQCAVWYERWDRATAVLDHLIGAAREASAINQLIYPLAARSGLHFRRGRWAAALADAGESARLARETGLLPLLTFTLSVLAHVEAGMGRRDEARAHARESLQLGEAAGASAVMVYAVNALAFDALSAGEAEAAAELHDRVHRLAAPLHIQRGLVQYGANRVEALARVGRTDEAFQALEDFADAPGGGTWAQGALARCRGILAGKAYEQHFEAALAHHGQDGQPFERARTQLCFGERLRRDRRRADAREQLGDALEAFERLGAAPWAERARVELRATGGAAAAAAEAPTPGGEAAPAAGLEELTAHELQIARLVAYGMTNREVAAKLFLSPKTIEYHLSQIYRKLDLRSRTQLAGLMASELPEGRAA</sequence>
<dbReference type="SUPFAM" id="SSF48452">
    <property type="entry name" value="TPR-like"/>
    <property type="match status" value="1"/>
</dbReference>
<name>A0A5B8U2K0_9ACTN</name>
<dbReference type="InterPro" id="IPR003593">
    <property type="entry name" value="AAA+_ATPase"/>
</dbReference>
<organism evidence="4 5">
    <name type="scientific">Baekduia soli</name>
    <dbReference type="NCBI Taxonomy" id="496014"/>
    <lineage>
        <taxon>Bacteria</taxon>
        <taxon>Bacillati</taxon>
        <taxon>Actinomycetota</taxon>
        <taxon>Thermoleophilia</taxon>
        <taxon>Solirubrobacterales</taxon>
        <taxon>Baekduiaceae</taxon>
        <taxon>Baekduia</taxon>
    </lineage>
</organism>
<evidence type="ECO:0000313" key="4">
    <source>
        <dbReference type="EMBL" id="QEC47161.1"/>
    </source>
</evidence>
<accession>A0A5B8U2K0</accession>
<dbReference type="CDD" id="cd06170">
    <property type="entry name" value="LuxR_C_like"/>
    <property type="match status" value="1"/>
</dbReference>
<protein>
    <submittedName>
        <fullName evidence="4">AAA family ATPase</fullName>
    </submittedName>
</protein>
<dbReference type="InterPro" id="IPR011990">
    <property type="entry name" value="TPR-like_helical_dom_sf"/>
</dbReference>
<dbReference type="SUPFAM" id="SSF52540">
    <property type="entry name" value="P-loop containing nucleoside triphosphate hydrolases"/>
    <property type="match status" value="1"/>
</dbReference>
<dbReference type="InterPro" id="IPR027417">
    <property type="entry name" value="P-loop_NTPase"/>
</dbReference>
<keyword evidence="1" id="KW-0547">Nucleotide-binding</keyword>
<dbReference type="SMART" id="SM00382">
    <property type="entry name" value="AAA"/>
    <property type="match status" value="1"/>
</dbReference>
<dbReference type="GO" id="GO:0004016">
    <property type="term" value="F:adenylate cyclase activity"/>
    <property type="evidence" value="ECO:0007669"/>
    <property type="project" value="TreeGrafter"/>
</dbReference>
<dbReference type="PROSITE" id="PS50043">
    <property type="entry name" value="HTH_LUXR_2"/>
    <property type="match status" value="1"/>
</dbReference>
<dbReference type="OrthoDB" id="7053960at2"/>
<dbReference type="SUPFAM" id="SSF46894">
    <property type="entry name" value="C-terminal effector domain of the bipartite response regulators"/>
    <property type="match status" value="1"/>
</dbReference>